<evidence type="ECO:0000313" key="1">
    <source>
        <dbReference type="EMBL" id="GAT07698.1"/>
    </source>
</evidence>
<evidence type="ECO:0000313" key="2">
    <source>
        <dbReference type="Proteomes" id="UP000069773"/>
    </source>
</evidence>
<dbReference type="Proteomes" id="UP000069773">
    <property type="component" value="Unassembled WGS sequence"/>
</dbReference>
<reference evidence="1 2" key="1">
    <citation type="journal article" date="2016" name="Genome Announc.">
        <title>Draft Genome Sequences of Five Rapidly Growing Mycobacterium Species, M. thermoresistibile, M. fortuitum subsp. acetamidolyticum, M. canariasense, M. brisbanense, and M. novocastrense.</title>
        <authorList>
            <person name="Katahira K."/>
            <person name="Ogura Y."/>
            <person name="Gotoh Y."/>
            <person name="Hayashi T."/>
        </authorList>
    </citation>
    <scope>NUCLEOTIDE SEQUENCE [LARGE SCALE GENOMIC DNA]</scope>
    <source>
        <strain evidence="1 2">JCM18114</strain>
    </source>
</reference>
<accession>A0ABQ0KDS1</accession>
<organism evidence="1 2">
    <name type="scientific">Mycolicibacterium novocastrense</name>
    <name type="common">Mycobacterium novocastrense</name>
    <dbReference type="NCBI Taxonomy" id="59813"/>
    <lineage>
        <taxon>Bacteria</taxon>
        <taxon>Bacillati</taxon>
        <taxon>Actinomycetota</taxon>
        <taxon>Actinomycetes</taxon>
        <taxon>Mycobacteriales</taxon>
        <taxon>Mycobacteriaceae</taxon>
        <taxon>Mycolicibacterium</taxon>
    </lineage>
</organism>
<comment type="caution">
    <text evidence="1">The sequence shown here is derived from an EMBL/GenBank/DDBJ whole genome shotgun (WGS) entry which is preliminary data.</text>
</comment>
<protein>
    <submittedName>
        <fullName evidence="1">Uncharacterized protein</fullName>
    </submittedName>
</protein>
<sequence>MTAPAPLTSAQAAGLSRADLYRIGICPDCRTEPHSPGRPRCDACHELYQAALTCGDDPATPRERNPAA</sequence>
<keyword evidence="2" id="KW-1185">Reference proteome</keyword>
<gene>
    <name evidence="1" type="ORF">RMCN_0831</name>
</gene>
<proteinExistence type="predicted"/>
<dbReference type="EMBL" id="BCTA01000013">
    <property type="protein sequence ID" value="GAT07698.1"/>
    <property type="molecule type" value="Genomic_DNA"/>
</dbReference>
<name>A0ABQ0KDS1_MYCNV</name>